<gene>
    <name evidence="1" type="ORF">GCM10009430_37410</name>
</gene>
<accession>A0ABP3UAC3</accession>
<dbReference type="Proteomes" id="UP001501758">
    <property type="component" value="Unassembled WGS sequence"/>
</dbReference>
<evidence type="ECO:0000313" key="2">
    <source>
        <dbReference type="Proteomes" id="UP001501758"/>
    </source>
</evidence>
<sequence length="197" mass="23390">MNKRVISFLLFITVCVSCKTSENEKNKTFNKLEIASQYYKALDQSDSTKMISLVGDSIVIRENEDNYEERFSCQRYNTWLAWESVFDPTYKILEMKEAKNIVTAKVSKTDKRIFFLTQEPVVWVETLQFDQNRIVKVNRIEYEVFNIEKFVKNRDSLVQWIDKHHKELSGFLYPQTKSTGIKYLKAIELYNKEKGSY</sequence>
<protein>
    <recommendedName>
        <fullName evidence="3">DUF4468 domain-containing protein</fullName>
    </recommendedName>
</protein>
<comment type="caution">
    <text evidence="1">The sequence shown here is derived from an EMBL/GenBank/DDBJ whole genome shotgun (WGS) entry which is preliminary data.</text>
</comment>
<reference evidence="2" key="1">
    <citation type="journal article" date="2019" name="Int. J. Syst. Evol. Microbiol.">
        <title>The Global Catalogue of Microorganisms (GCM) 10K type strain sequencing project: providing services to taxonomists for standard genome sequencing and annotation.</title>
        <authorList>
            <consortium name="The Broad Institute Genomics Platform"/>
            <consortium name="The Broad Institute Genome Sequencing Center for Infectious Disease"/>
            <person name="Wu L."/>
            <person name="Ma J."/>
        </authorList>
    </citation>
    <scope>NUCLEOTIDE SEQUENCE [LARGE SCALE GENOMIC DNA]</scope>
    <source>
        <strain evidence="2">JCM 15974</strain>
    </source>
</reference>
<dbReference type="RefSeq" id="WP_343913774.1">
    <property type="nucleotide sequence ID" value="NZ_BAAAGE010000003.1"/>
</dbReference>
<name>A0ABP3UAC3_9FLAO</name>
<evidence type="ECO:0008006" key="3">
    <source>
        <dbReference type="Google" id="ProtNLM"/>
    </source>
</evidence>
<organism evidence="1 2">
    <name type="scientific">Aquimarina litoralis</name>
    <dbReference type="NCBI Taxonomy" id="584605"/>
    <lineage>
        <taxon>Bacteria</taxon>
        <taxon>Pseudomonadati</taxon>
        <taxon>Bacteroidota</taxon>
        <taxon>Flavobacteriia</taxon>
        <taxon>Flavobacteriales</taxon>
        <taxon>Flavobacteriaceae</taxon>
        <taxon>Aquimarina</taxon>
    </lineage>
</organism>
<evidence type="ECO:0000313" key="1">
    <source>
        <dbReference type="EMBL" id="GAA0728342.1"/>
    </source>
</evidence>
<dbReference type="EMBL" id="BAAAGE010000003">
    <property type="protein sequence ID" value="GAA0728342.1"/>
    <property type="molecule type" value="Genomic_DNA"/>
</dbReference>
<keyword evidence="2" id="KW-1185">Reference proteome</keyword>
<proteinExistence type="predicted"/>